<dbReference type="PATRIC" id="fig|1330330.3.peg.212"/>
<name>A0A0G2Z991_9BACT</name>
<protein>
    <recommendedName>
        <fullName evidence="3">Squalene cyclase C-terminal domain-containing protein</fullName>
    </recommendedName>
</protein>
<dbReference type="Proteomes" id="UP000035159">
    <property type="component" value="Chromosome"/>
</dbReference>
<dbReference type="SUPFAM" id="SSF48239">
    <property type="entry name" value="Terpenoid cyclases/Protein prenyltransferases"/>
    <property type="match status" value="1"/>
</dbReference>
<gene>
    <name evidence="1" type="ORF">IX53_01060</name>
</gene>
<dbReference type="RefSeq" id="WP_047753776.1">
    <property type="nucleotide sequence ID" value="NZ_CP011232.1"/>
</dbReference>
<dbReference type="OrthoDB" id="4673451at2"/>
<evidence type="ECO:0000313" key="2">
    <source>
        <dbReference type="Proteomes" id="UP000035159"/>
    </source>
</evidence>
<dbReference type="InterPro" id="IPR008930">
    <property type="entry name" value="Terpenoid_cyclase/PrenylTrfase"/>
</dbReference>
<keyword evidence="2" id="KW-1185">Reference proteome</keyword>
<dbReference type="AlphaFoldDB" id="A0A0G2Z991"/>
<reference evidence="1 2" key="1">
    <citation type="submission" date="2015-04" db="EMBL/GenBank/DDBJ databases">
        <title>Complete Genome Sequence of Kosmotoga pacifica SLHLJ1.</title>
        <authorList>
            <person name="Jiang L.J."/>
            <person name="Shao Z.Z."/>
            <person name="Jebbar M."/>
        </authorList>
    </citation>
    <scope>NUCLEOTIDE SEQUENCE [LARGE SCALE GENOMIC DNA]</scope>
    <source>
        <strain evidence="1 2">SLHLJ1</strain>
    </source>
</reference>
<proteinExistence type="predicted"/>
<dbReference type="EMBL" id="CP011232">
    <property type="protein sequence ID" value="AKI96641.1"/>
    <property type="molecule type" value="Genomic_DNA"/>
</dbReference>
<evidence type="ECO:0008006" key="3">
    <source>
        <dbReference type="Google" id="ProtNLM"/>
    </source>
</evidence>
<dbReference type="Gene3D" id="1.50.10.20">
    <property type="match status" value="1"/>
</dbReference>
<dbReference type="KEGG" id="kpf:IX53_01060"/>
<organism evidence="1 2">
    <name type="scientific">Kosmotoga pacifica</name>
    <dbReference type="NCBI Taxonomy" id="1330330"/>
    <lineage>
        <taxon>Bacteria</taxon>
        <taxon>Thermotogati</taxon>
        <taxon>Thermotogota</taxon>
        <taxon>Thermotogae</taxon>
        <taxon>Kosmotogales</taxon>
        <taxon>Kosmotogaceae</taxon>
        <taxon>Kosmotoga</taxon>
    </lineage>
</organism>
<evidence type="ECO:0000313" key="1">
    <source>
        <dbReference type="EMBL" id="AKI96641.1"/>
    </source>
</evidence>
<accession>A0A0G2Z991</accession>
<sequence>MKLKILVIILTVFSSLFFGAINIDQAIDSGIAFLRNNQEPNGTWFYNDILVSHEIIESLVSAFGVEYVNDMAVNFAEYVIKSVEPQTAFLSYDYLFKLDDLNLLSKYMSLNLAYKILGKPNLKFELKIDRLILKKESEILSMQDSEFMQVLRFLTIGKFVLTPKIAERALFMLEKEENVKRLECYYLLKYGYPVSEETINSIAEYMKSEVEKCKKEKGAISEGKLTQLTLGAIILSLGESDNSITKEIIDFLLSKQNEDGSWGNSEEIVTTFMTTALVLEALGYFGD</sequence>